<name>A0AAE0DH39_9LECA</name>
<feature type="region of interest" description="Disordered" evidence="1">
    <location>
        <begin position="681"/>
        <end position="709"/>
    </location>
</feature>
<accession>A0AAE0DH39</accession>
<feature type="compositionally biased region" description="Polar residues" evidence="1">
    <location>
        <begin position="521"/>
        <end position="532"/>
    </location>
</feature>
<feature type="compositionally biased region" description="Polar residues" evidence="1">
    <location>
        <begin position="406"/>
        <end position="417"/>
    </location>
</feature>
<protein>
    <submittedName>
        <fullName evidence="2">Uncharacterized protein</fullName>
    </submittedName>
</protein>
<evidence type="ECO:0000256" key="1">
    <source>
        <dbReference type="SAM" id="MobiDB-lite"/>
    </source>
</evidence>
<gene>
    <name evidence="2" type="ORF">OEA41_005523</name>
</gene>
<proteinExistence type="predicted"/>
<feature type="compositionally biased region" description="Polar residues" evidence="1">
    <location>
        <begin position="475"/>
        <end position="492"/>
    </location>
</feature>
<comment type="caution">
    <text evidence="2">The sequence shown here is derived from an EMBL/GenBank/DDBJ whole genome shotgun (WGS) entry which is preliminary data.</text>
</comment>
<feature type="region of interest" description="Disordered" evidence="1">
    <location>
        <begin position="215"/>
        <end position="238"/>
    </location>
</feature>
<sequence length="901" mass="97277">MLDDGSPAGERGTRLSLNLRGRPKSMGNIPPVFDELASLANVYIPLKPQRLLLSPSTLEQLPPPLSSMPKFLKRKLSLTVDTKAAKEEHAPSSHDDDVFAAIFSANSRGYEDQIAEPSRNRAAIHRSLSTSVISQRAEPTPSPSPPLTEDLDPESPPQSLLEFSSEEPDEEELLQAEYEKFRGIGRSKGWYEAEIDDLFDYILENGFPDLDSDFGFQFDPGDDDSDPDEPEIPKFTDGDHLVKRIERLYLQATFGEDICSTRQLEREDSPPATEDGQRDSLRTARNSIYLHSNPDISSNRTMQPMVSAFSSPSSNPSLDELSLSALPLGSDDGLESPAASRRSTSPNGHRSPIEGSPEVKDWCGQDCEPMDPGVTNLAAPQSDISKEELSEQSSSDNVDDILPNPQHETWPSPSTPASRDKLTDPDACFEHDDVPLLLPVRYNKSVPNACEVVHVRPAIMGEGRIHMSVPEHDSNTSSFNGSTGIMTPPSVSSEEENDLALTMEKSSLAKGDGEEAPPENAKSSSDPLDTLTATGVSGAEEIKSVIEKVEECSLATGLHRITLKGSSHAGDDLAALASPPTINNKPEFEFSLHPESSPVHTPTGSLTTDAQTLTANPDLLDSDMGVGNAFKKVKKAFSGENLRSESNSIAGMIGQPALVSTSNLIGLPPASTSYATPLPAPPVPVSASHSSASASTTAPSSPAATVNVPNQGSFDASASNAIGIGNRISPPTLTYTSNDIASQALANMRNDEDKNLPEAARKVNQLRRSTGTVINYYDPAGVNGSWRKHPSHNRVWKSKNLRCTDCLEKKNCALCNSPCCTYSGATQAMSDQTTLVEEKTAAWKLATEIRHYFPNGTDIPTFLKCTTCNKDVCPDCCGVCPVFPCHDRNCKAAWLWIRKAK</sequence>
<feature type="compositionally biased region" description="Low complexity" evidence="1">
    <location>
        <begin position="304"/>
        <end position="324"/>
    </location>
</feature>
<feature type="region of interest" description="Disordered" evidence="1">
    <location>
        <begin position="129"/>
        <end position="169"/>
    </location>
</feature>
<dbReference type="EMBL" id="JASNWA010000010">
    <property type="protein sequence ID" value="KAK3169075.1"/>
    <property type="molecule type" value="Genomic_DNA"/>
</dbReference>
<dbReference type="Proteomes" id="UP001276659">
    <property type="component" value="Unassembled WGS sequence"/>
</dbReference>
<dbReference type="AlphaFoldDB" id="A0AAE0DH39"/>
<keyword evidence="3" id="KW-1185">Reference proteome</keyword>
<feature type="compositionally biased region" description="Acidic residues" evidence="1">
    <location>
        <begin position="220"/>
        <end position="230"/>
    </location>
</feature>
<feature type="compositionally biased region" description="Low complexity" evidence="1">
    <location>
        <begin position="685"/>
        <end position="706"/>
    </location>
</feature>
<evidence type="ECO:0000313" key="3">
    <source>
        <dbReference type="Proteomes" id="UP001276659"/>
    </source>
</evidence>
<feature type="region of interest" description="Disordered" evidence="1">
    <location>
        <begin position="472"/>
        <end position="532"/>
    </location>
</feature>
<feature type="region of interest" description="Disordered" evidence="1">
    <location>
        <begin position="1"/>
        <end position="24"/>
    </location>
</feature>
<reference evidence="2" key="1">
    <citation type="submission" date="2022-11" db="EMBL/GenBank/DDBJ databases">
        <title>Chromosomal genome sequence assembly and mating type (MAT) locus characterization of the leprose asexual lichenized fungus Lepraria neglecta (Nyl.) Erichsen.</title>
        <authorList>
            <person name="Allen J.L."/>
            <person name="Pfeffer B."/>
        </authorList>
    </citation>
    <scope>NUCLEOTIDE SEQUENCE</scope>
    <source>
        <strain evidence="2">Allen 5258</strain>
    </source>
</reference>
<feature type="region of interest" description="Disordered" evidence="1">
    <location>
        <begin position="261"/>
        <end position="425"/>
    </location>
</feature>
<feature type="compositionally biased region" description="Basic and acidic residues" evidence="1">
    <location>
        <begin position="263"/>
        <end position="282"/>
    </location>
</feature>
<feature type="compositionally biased region" description="Polar residues" evidence="1">
    <location>
        <begin position="283"/>
        <end position="302"/>
    </location>
</feature>
<organism evidence="2 3">
    <name type="scientific">Lepraria neglecta</name>
    <dbReference type="NCBI Taxonomy" id="209136"/>
    <lineage>
        <taxon>Eukaryota</taxon>
        <taxon>Fungi</taxon>
        <taxon>Dikarya</taxon>
        <taxon>Ascomycota</taxon>
        <taxon>Pezizomycotina</taxon>
        <taxon>Lecanoromycetes</taxon>
        <taxon>OSLEUM clade</taxon>
        <taxon>Lecanoromycetidae</taxon>
        <taxon>Lecanorales</taxon>
        <taxon>Lecanorineae</taxon>
        <taxon>Stereocaulaceae</taxon>
        <taxon>Lepraria</taxon>
    </lineage>
</organism>
<evidence type="ECO:0000313" key="2">
    <source>
        <dbReference type="EMBL" id="KAK3169075.1"/>
    </source>
</evidence>